<sequence>MTEEAQSSIETGEISRLFESLSASNIPNLLTDLGILVTLGSQRKYQVGDINYNIPTKDVALKVLVHIYEKYPLVRELFDGQIEALVVSIKKTYSQSAIKSLYEESHSRLEAVFDEFTSSPSAVLCTSTRDLFALCFECLSLFVKHKVTKKDGTPDEDDIEVILDSSSIKNIIDTFLPSMLRVEDILRDKRGRKEEEEETGETRVNTITMALFRMLNTSTSKDPAQCFTSSPQISSLLTEILILGQFEKLENCFVEDILIVCWNIAFAKDDLIKDSLLSIILPHISPWMTKYSEKRFFYLWMNILKNITNDKDNINPHKNRSSQLWFAFHPVLDIIMDTASKGILFEDDAVICCLFFFSNLSCIPSQAIEVHSCIKDDLLDSWFEMIEKKKKSEKEGAYEVLSWGVNHWSRLISMLSIVPSLVPQLSPKYDANIEWCKKNGGLNPVKRYYFENCHQNYIRYLGNCHPSLKKWVELVETILKCPDSESTSKLYHEHRDDILSVFLAFQSKSKIEEHKMEIVLCAQCLRWVVHHNCVGKNIYLPISDLNNLIDTFIDHLSRVEEVFEDVDEEYCWISYLFSRKVNDKHDSFLPKILSTFRQILERGSKKRLDYKIVIALIYTLRNISVVPSSYNRAYIFSLVKPYLKDWLGIYEGSKYFGMWMDILASITLSSDNLTPNKSICSEAWHFFHPVLDVVKREFVGYRIDRDGHESVFLFFSNLCFDPSHAVEIFYNVKNLLGSWFRVIKRKEDMWGIKLWFRLISTFSTNPSLLSHISPRYDGKMKLFKEKYKCSPQFYDQYISNISSFVSSSFLSSTLLHSVPILSLLPSIETSLCAEKDEYSYASHVCSVMELYKTVSNPNNHVFCYHNMITGKEIQIRQILKRDGLSSHESITHSSLIKYTPPLHMLVQMSFDEERSLRQSVYDLIERTGGGVEIFFDQEPCCSFAKYDQEAWRKGMEKEKATFIITTPSREESSIV</sequence>
<accession>A0ABQ5K661</accession>
<proteinExistence type="predicted"/>
<comment type="caution">
    <text evidence="1">The sequence shown here is derived from an EMBL/GenBank/DDBJ whole genome shotgun (WGS) entry which is preliminary data.</text>
</comment>
<evidence type="ECO:0000313" key="1">
    <source>
        <dbReference type="EMBL" id="GKT27337.1"/>
    </source>
</evidence>
<dbReference type="EMBL" id="BQXS01000002">
    <property type="protein sequence ID" value="GKT27337.1"/>
    <property type="molecule type" value="Genomic_DNA"/>
</dbReference>
<organism evidence="1 2">
    <name type="scientific">Aduncisulcus paluster</name>
    <dbReference type="NCBI Taxonomy" id="2918883"/>
    <lineage>
        <taxon>Eukaryota</taxon>
        <taxon>Metamonada</taxon>
        <taxon>Carpediemonas-like organisms</taxon>
        <taxon>Aduncisulcus</taxon>
    </lineage>
</organism>
<name>A0ABQ5K661_9EUKA</name>
<gene>
    <name evidence="1" type="ORF">ADUPG1_000005</name>
</gene>
<dbReference type="Proteomes" id="UP001057375">
    <property type="component" value="Unassembled WGS sequence"/>
</dbReference>
<protein>
    <submittedName>
        <fullName evidence="1">Uncharacterized protein</fullName>
    </submittedName>
</protein>
<evidence type="ECO:0000313" key="2">
    <source>
        <dbReference type="Proteomes" id="UP001057375"/>
    </source>
</evidence>
<reference evidence="1" key="1">
    <citation type="submission" date="2022-03" db="EMBL/GenBank/DDBJ databases">
        <title>Draft genome sequence of Aduncisulcus paluster, a free-living microaerophilic Fornicata.</title>
        <authorList>
            <person name="Yuyama I."/>
            <person name="Kume K."/>
            <person name="Tamura T."/>
            <person name="Inagaki Y."/>
            <person name="Hashimoto T."/>
        </authorList>
    </citation>
    <scope>NUCLEOTIDE SEQUENCE</scope>
    <source>
        <strain evidence="1">NY0171</strain>
    </source>
</reference>
<keyword evidence="2" id="KW-1185">Reference proteome</keyword>